<evidence type="ECO:0000313" key="3">
    <source>
        <dbReference type="Proteomes" id="UP000240971"/>
    </source>
</evidence>
<reference evidence="2 3" key="1">
    <citation type="submission" date="2018-03" db="EMBL/GenBank/DDBJ databases">
        <title>Genomic Encyclopedia of Archaeal and Bacterial Type Strains, Phase II (KMG-II): from individual species to whole genera.</title>
        <authorList>
            <person name="Goeker M."/>
        </authorList>
    </citation>
    <scope>NUCLEOTIDE SEQUENCE [LARGE SCALE GENOMIC DNA]</scope>
    <source>
        <strain evidence="2 3">DSM 24859</strain>
    </source>
</reference>
<dbReference type="Proteomes" id="UP000240971">
    <property type="component" value="Unassembled WGS sequence"/>
</dbReference>
<dbReference type="InterPro" id="IPR002734">
    <property type="entry name" value="RibDG_C"/>
</dbReference>
<dbReference type="GO" id="GO:0008703">
    <property type="term" value="F:5-amino-6-(5-phosphoribosylamino)uracil reductase activity"/>
    <property type="evidence" value="ECO:0007669"/>
    <property type="project" value="InterPro"/>
</dbReference>
<feature type="domain" description="Bacterial bifunctional deaminase-reductase C-terminal" evidence="1">
    <location>
        <begin position="2"/>
        <end position="176"/>
    </location>
</feature>
<organism evidence="2 3">
    <name type="scientific">Chitinophaga niastensis</name>
    <dbReference type="NCBI Taxonomy" id="536980"/>
    <lineage>
        <taxon>Bacteria</taxon>
        <taxon>Pseudomonadati</taxon>
        <taxon>Bacteroidota</taxon>
        <taxon>Chitinophagia</taxon>
        <taxon>Chitinophagales</taxon>
        <taxon>Chitinophagaceae</taxon>
        <taxon>Chitinophaga</taxon>
    </lineage>
</organism>
<dbReference type="InterPro" id="IPR024072">
    <property type="entry name" value="DHFR-like_dom_sf"/>
</dbReference>
<proteinExistence type="predicted"/>
<protein>
    <submittedName>
        <fullName evidence="2">Dihydrofolate reductase</fullName>
    </submittedName>
</protein>
<dbReference type="PANTHER" id="PTHR38011">
    <property type="entry name" value="DIHYDROFOLATE REDUCTASE FAMILY PROTEIN (AFU_ORTHOLOGUE AFUA_8G06820)"/>
    <property type="match status" value="1"/>
</dbReference>
<dbReference type="SUPFAM" id="SSF53597">
    <property type="entry name" value="Dihydrofolate reductase-like"/>
    <property type="match status" value="1"/>
</dbReference>
<dbReference type="AlphaFoldDB" id="A0A2P8HGP4"/>
<sequence>MNISLDGFMADPHAALDWHFKSWDEEMARNAYEQLKKMDTILLGRVTYQAMANYWPLLAKYEAANNRDIEYAEMMNSYTKIVFSRTLETVEWKNARLIKENIREEIYTMKQQPGKDMVIYGSGSIVKTLHQLDLIDEYHLLVHPILLGKGKPLFEKAGDKVDMTFLNTKTLSSGVVILNYQLHDHFQLHIC</sequence>
<dbReference type="GO" id="GO:0009231">
    <property type="term" value="P:riboflavin biosynthetic process"/>
    <property type="evidence" value="ECO:0007669"/>
    <property type="project" value="InterPro"/>
</dbReference>
<name>A0A2P8HGP4_CHINA</name>
<evidence type="ECO:0000313" key="2">
    <source>
        <dbReference type="EMBL" id="PSL45373.1"/>
    </source>
</evidence>
<dbReference type="Gene3D" id="3.40.430.10">
    <property type="entry name" value="Dihydrofolate Reductase, subunit A"/>
    <property type="match status" value="1"/>
</dbReference>
<comment type="caution">
    <text evidence="2">The sequence shown here is derived from an EMBL/GenBank/DDBJ whole genome shotgun (WGS) entry which is preliminary data.</text>
</comment>
<evidence type="ECO:0000259" key="1">
    <source>
        <dbReference type="Pfam" id="PF01872"/>
    </source>
</evidence>
<dbReference type="EMBL" id="PYAW01000004">
    <property type="protein sequence ID" value="PSL45373.1"/>
    <property type="molecule type" value="Genomic_DNA"/>
</dbReference>
<dbReference type="InterPro" id="IPR050765">
    <property type="entry name" value="Riboflavin_Biosynth_HTPR"/>
</dbReference>
<accession>A0A2P8HGP4</accession>
<gene>
    <name evidence="2" type="ORF">CLV51_10475</name>
</gene>
<dbReference type="Pfam" id="PF01872">
    <property type="entry name" value="RibD_C"/>
    <property type="match status" value="1"/>
</dbReference>
<keyword evidence="3" id="KW-1185">Reference proteome</keyword>
<dbReference type="PANTHER" id="PTHR38011:SF11">
    <property type="entry name" value="2,5-DIAMINO-6-RIBOSYLAMINO-4(3H)-PYRIMIDINONE 5'-PHOSPHATE REDUCTASE"/>
    <property type="match status" value="1"/>
</dbReference>